<sequence length="571" mass="63925">MPPDHLWMQHFRMASFTAMKTVTPVAAVSCRKQSAKSSRTALTFTTKTKGSRTAFLARTPSAKGALARRARSFVVRANAEAAPSIEWTEGDPNNFSLGILGDLHVDPRDLEHTYLGRDHMKAILKDSPNPFLVSLGDLGESKDCTESKQLYAGTTECFKLVRGYLDGFECKYDIVGGNHDLEGIDEFQTDEENLEAYLSIMGKDTPQFCHEVAPKINWFVKTIEDHPAEEGWQIFCFSHAPIIGSALRVLQECHVVNGCCWLNHNDKVQSKRYIETVRANPQIKGWFSGHFHLSHDYEDSITFPGGNNRGSCVFAQTGVMTARSTRDGRRHSRFVRGNKNGFEICTVDHGKGGVLRLDATVTYSDACDVDENMETSNSCSVVTFAHKHEDYDHDLWFSAYVPKSEDGCYVDEPQGTLDGDFSSRDPVCWWHMKDGAVLGGHNGMIIEYDPSTLAPLGMVVSRDELEDRKVAVIDDEWGGDALILYSDDDDDVTVVQPNEDGSYWRKVVRNKMHRMREMRRMSAAKNYMKELKGEDSESNVLSSYGPYITTAGQVMGITTRAVNPKAIAYKQ</sequence>
<proteinExistence type="predicted"/>
<dbReference type="AlphaFoldDB" id="A0AAE0F8E5"/>
<keyword evidence="2" id="KW-1185">Reference proteome</keyword>
<dbReference type="Proteomes" id="UP001190700">
    <property type="component" value="Unassembled WGS sequence"/>
</dbReference>
<evidence type="ECO:0000313" key="2">
    <source>
        <dbReference type="Proteomes" id="UP001190700"/>
    </source>
</evidence>
<dbReference type="PANTHER" id="PTHR43143:SF4">
    <property type="entry name" value="CALCINEURIN-LIKE PHOSPHOESTERASE DOMAIN-CONTAINING PROTEIN"/>
    <property type="match status" value="1"/>
</dbReference>
<comment type="caution">
    <text evidence="1">The sequence shown here is derived from an EMBL/GenBank/DDBJ whole genome shotgun (WGS) entry which is preliminary data.</text>
</comment>
<dbReference type="PANTHER" id="PTHR43143">
    <property type="entry name" value="METALLOPHOSPHOESTERASE, CALCINEURIN SUPERFAMILY"/>
    <property type="match status" value="1"/>
</dbReference>
<dbReference type="InterPro" id="IPR051918">
    <property type="entry name" value="STPP_CPPED1"/>
</dbReference>
<organism evidence="1 2">
    <name type="scientific">Cymbomonas tetramitiformis</name>
    <dbReference type="NCBI Taxonomy" id="36881"/>
    <lineage>
        <taxon>Eukaryota</taxon>
        <taxon>Viridiplantae</taxon>
        <taxon>Chlorophyta</taxon>
        <taxon>Pyramimonadophyceae</taxon>
        <taxon>Pyramimonadales</taxon>
        <taxon>Pyramimonadaceae</taxon>
        <taxon>Cymbomonas</taxon>
    </lineage>
</organism>
<accession>A0AAE0F8E5</accession>
<evidence type="ECO:0000313" key="1">
    <source>
        <dbReference type="EMBL" id="KAK3254977.1"/>
    </source>
</evidence>
<evidence type="ECO:0008006" key="3">
    <source>
        <dbReference type="Google" id="ProtNLM"/>
    </source>
</evidence>
<protein>
    <recommendedName>
        <fullName evidence="3">Calcineurin-like phosphoesterase domain-containing protein</fullName>
    </recommendedName>
</protein>
<dbReference type="InterPro" id="IPR029052">
    <property type="entry name" value="Metallo-depent_PP-like"/>
</dbReference>
<reference evidence="1 2" key="1">
    <citation type="journal article" date="2015" name="Genome Biol. Evol.">
        <title>Comparative Genomics of a Bacterivorous Green Alga Reveals Evolutionary Causalities and Consequences of Phago-Mixotrophic Mode of Nutrition.</title>
        <authorList>
            <person name="Burns J.A."/>
            <person name="Paasch A."/>
            <person name="Narechania A."/>
            <person name="Kim E."/>
        </authorList>
    </citation>
    <scope>NUCLEOTIDE SEQUENCE [LARGE SCALE GENOMIC DNA]</scope>
    <source>
        <strain evidence="1 2">PLY_AMNH</strain>
    </source>
</reference>
<name>A0AAE0F8E5_9CHLO</name>
<dbReference type="EMBL" id="LGRX02022966">
    <property type="protein sequence ID" value="KAK3254977.1"/>
    <property type="molecule type" value="Genomic_DNA"/>
</dbReference>
<dbReference type="SUPFAM" id="SSF56300">
    <property type="entry name" value="Metallo-dependent phosphatases"/>
    <property type="match status" value="1"/>
</dbReference>
<gene>
    <name evidence="1" type="ORF">CYMTET_35827</name>
</gene>